<accession>A0A166UNY5</accession>
<protein>
    <submittedName>
        <fullName evidence="1">Uncharacterized protein</fullName>
    </submittedName>
</protein>
<dbReference type="EMBL" id="KV417487">
    <property type="protein sequence ID" value="KZP31881.1"/>
    <property type="molecule type" value="Genomic_DNA"/>
</dbReference>
<keyword evidence="2" id="KW-1185">Reference proteome</keyword>
<sequence>MPDNLVSDMLGSAGDNLQHDSPAVCDNIVGAVCYIIVGAVCNNLGKAVCDNIRIAAGSNIRIAEDDNIGVVAGGNIGMPAGDDIRMAAGDDIRMAAGNYTGIAAYNNMLNLVGLRDGRNDLGRYWSSGVSYGSLFFRRIQIWLLIAVEVTGSQDIGNRSTM</sequence>
<proteinExistence type="predicted"/>
<dbReference type="AlphaFoldDB" id="A0A166UNY5"/>
<name>A0A166UNY5_9AGAM</name>
<dbReference type="Proteomes" id="UP000076532">
    <property type="component" value="Unassembled WGS sequence"/>
</dbReference>
<reference evidence="1 2" key="1">
    <citation type="journal article" date="2016" name="Mol. Biol. Evol.">
        <title>Comparative Genomics of Early-Diverging Mushroom-Forming Fungi Provides Insights into the Origins of Lignocellulose Decay Capabilities.</title>
        <authorList>
            <person name="Nagy L.G."/>
            <person name="Riley R."/>
            <person name="Tritt A."/>
            <person name="Adam C."/>
            <person name="Daum C."/>
            <person name="Floudas D."/>
            <person name="Sun H."/>
            <person name="Yadav J.S."/>
            <person name="Pangilinan J."/>
            <person name="Larsson K.H."/>
            <person name="Matsuura K."/>
            <person name="Barry K."/>
            <person name="Labutti K."/>
            <person name="Kuo R."/>
            <person name="Ohm R.A."/>
            <person name="Bhattacharya S.S."/>
            <person name="Shirouzu T."/>
            <person name="Yoshinaga Y."/>
            <person name="Martin F.M."/>
            <person name="Grigoriev I.V."/>
            <person name="Hibbett D.S."/>
        </authorList>
    </citation>
    <scope>NUCLEOTIDE SEQUENCE [LARGE SCALE GENOMIC DNA]</scope>
    <source>
        <strain evidence="1 2">CBS 109695</strain>
    </source>
</reference>
<evidence type="ECO:0000313" key="2">
    <source>
        <dbReference type="Proteomes" id="UP000076532"/>
    </source>
</evidence>
<evidence type="ECO:0000313" key="1">
    <source>
        <dbReference type="EMBL" id="KZP31881.1"/>
    </source>
</evidence>
<organism evidence="1 2">
    <name type="scientific">Athelia psychrophila</name>
    <dbReference type="NCBI Taxonomy" id="1759441"/>
    <lineage>
        <taxon>Eukaryota</taxon>
        <taxon>Fungi</taxon>
        <taxon>Dikarya</taxon>
        <taxon>Basidiomycota</taxon>
        <taxon>Agaricomycotina</taxon>
        <taxon>Agaricomycetes</taxon>
        <taxon>Agaricomycetidae</taxon>
        <taxon>Atheliales</taxon>
        <taxon>Atheliaceae</taxon>
        <taxon>Athelia</taxon>
    </lineage>
</organism>
<gene>
    <name evidence="1" type="ORF">FIBSPDRAFT_882776</name>
</gene>